<evidence type="ECO:0000256" key="5">
    <source>
        <dbReference type="ARBA" id="ARBA00022741"/>
    </source>
</evidence>
<dbReference type="Pfam" id="PF00069">
    <property type="entry name" value="Pkinase"/>
    <property type="match status" value="1"/>
</dbReference>
<dbReference type="InterPro" id="IPR000700">
    <property type="entry name" value="PAS-assoc_C"/>
</dbReference>
<evidence type="ECO:0000256" key="8">
    <source>
        <dbReference type="ARBA" id="ARBA00023012"/>
    </source>
</evidence>
<dbReference type="InterPro" id="IPR003661">
    <property type="entry name" value="HisK_dim/P_dom"/>
</dbReference>
<evidence type="ECO:0000256" key="1">
    <source>
        <dbReference type="ARBA" id="ARBA00000085"/>
    </source>
</evidence>
<dbReference type="InterPro" id="IPR036097">
    <property type="entry name" value="HisK_dim/P_sf"/>
</dbReference>
<dbReference type="PROSITE" id="PS50113">
    <property type="entry name" value="PAC"/>
    <property type="match status" value="1"/>
</dbReference>
<dbReference type="Pfam" id="PF00512">
    <property type="entry name" value="HisKA"/>
    <property type="match status" value="1"/>
</dbReference>
<name>A0ABY6FL51_9PSED</name>
<evidence type="ECO:0000256" key="7">
    <source>
        <dbReference type="ARBA" id="ARBA00022840"/>
    </source>
</evidence>
<evidence type="ECO:0000256" key="6">
    <source>
        <dbReference type="ARBA" id="ARBA00022777"/>
    </source>
</evidence>
<dbReference type="SUPFAM" id="SSF56112">
    <property type="entry name" value="Protein kinase-like (PK-like)"/>
    <property type="match status" value="1"/>
</dbReference>
<protein>
    <recommendedName>
        <fullName evidence="2">histidine kinase</fullName>
        <ecNumber evidence="2">2.7.13.3</ecNumber>
    </recommendedName>
</protein>
<dbReference type="Gene3D" id="3.30.450.20">
    <property type="entry name" value="PAS domain"/>
    <property type="match status" value="1"/>
</dbReference>
<dbReference type="SMART" id="SM00388">
    <property type="entry name" value="HisKA"/>
    <property type="match status" value="1"/>
</dbReference>
<keyword evidence="13" id="KW-1185">Reference proteome</keyword>
<dbReference type="Gene3D" id="1.10.510.10">
    <property type="entry name" value="Transferase(Phosphotransferase) domain 1"/>
    <property type="match status" value="1"/>
</dbReference>
<dbReference type="PANTHER" id="PTHR43065">
    <property type="entry name" value="SENSOR HISTIDINE KINASE"/>
    <property type="match status" value="1"/>
</dbReference>
<dbReference type="Gene3D" id="3.30.565.10">
    <property type="entry name" value="Histidine kinase-like ATPase, C-terminal domain"/>
    <property type="match status" value="1"/>
</dbReference>
<evidence type="ECO:0000313" key="12">
    <source>
        <dbReference type="EMBL" id="UXZ98685.1"/>
    </source>
</evidence>
<dbReference type="InterPro" id="IPR036890">
    <property type="entry name" value="HATPase_C_sf"/>
</dbReference>
<dbReference type="EC" id="2.7.13.3" evidence="2"/>
<dbReference type="InterPro" id="IPR000014">
    <property type="entry name" value="PAS"/>
</dbReference>
<evidence type="ECO:0000256" key="2">
    <source>
        <dbReference type="ARBA" id="ARBA00012438"/>
    </source>
</evidence>
<dbReference type="Proteomes" id="UP001063228">
    <property type="component" value="Chromosome"/>
</dbReference>
<dbReference type="RefSeq" id="WP_263271846.1">
    <property type="nucleotide sequence ID" value="NZ_CP081201.1"/>
</dbReference>
<evidence type="ECO:0000256" key="4">
    <source>
        <dbReference type="ARBA" id="ARBA00022679"/>
    </source>
</evidence>
<feature type="domain" description="Histidine kinase" evidence="10">
    <location>
        <begin position="721"/>
        <end position="937"/>
    </location>
</feature>
<dbReference type="Gene3D" id="2.10.70.100">
    <property type="match status" value="1"/>
</dbReference>
<keyword evidence="5" id="KW-0547">Nucleotide-binding</keyword>
<dbReference type="InterPro" id="IPR011009">
    <property type="entry name" value="Kinase-like_dom_sf"/>
</dbReference>
<dbReference type="EMBL" id="CP081201">
    <property type="protein sequence ID" value="UXZ98685.1"/>
    <property type="molecule type" value="Genomic_DNA"/>
</dbReference>
<dbReference type="InterPro" id="IPR029016">
    <property type="entry name" value="GAF-like_dom_sf"/>
</dbReference>
<dbReference type="InterPro" id="IPR035965">
    <property type="entry name" value="PAS-like_dom_sf"/>
</dbReference>
<organism evidence="12 13">
    <name type="scientific">Pseudomonas phytophila</name>
    <dbReference type="NCBI Taxonomy" id="2867264"/>
    <lineage>
        <taxon>Bacteria</taxon>
        <taxon>Pseudomonadati</taxon>
        <taxon>Pseudomonadota</taxon>
        <taxon>Gammaproteobacteria</taxon>
        <taxon>Pseudomonadales</taxon>
        <taxon>Pseudomonadaceae</taxon>
        <taxon>Pseudomonas</taxon>
    </lineage>
</organism>
<dbReference type="SMART" id="SM00387">
    <property type="entry name" value="HATPase_c"/>
    <property type="match status" value="1"/>
</dbReference>
<keyword evidence="6" id="KW-0418">Kinase</keyword>
<dbReference type="Pfam" id="PF01590">
    <property type="entry name" value="GAF"/>
    <property type="match status" value="1"/>
</dbReference>
<dbReference type="NCBIfam" id="TIGR00229">
    <property type="entry name" value="sensory_box"/>
    <property type="match status" value="1"/>
</dbReference>
<dbReference type="InterPro" id="IPR005467">
    <property type="entry name" value="His_kinase_dom"/>
</dbReference>
<dbReference type="InterPro" id="IPR013655">
    <property type="entry name" value="PAS_fold_3"/>
</dbReference>
<keyword evidence="7" id="KW-0067">ATP-binding</keyword>
<keyword evidence="3" id="KW-0597">Phosphoprotein</keyword>
<dbReference type="InterPro" id="IPR003594">
    <property type="entry name" value="HATPase_dom"/>
</dbReference>
<dbReference type="SUPFAM" id="SSF55785">
    <property type="entry name" value="PYP-like sensor domain (PAS domain)"/>
    <property type="match status" value="1"/>
</dbReference>
<dbReference type="Pfam" id="PF02518">
    <property type="entry name" value="HATPase_c"/>
    <property type="match status" value="1"/>
</dbReference>
<dbReference type="Gene3D" id="3.30.450.40">
    <property type="match status" value="1"/>
</dbReference>
<dbReference type="PANTHER" id="PTHR43065:SF10">
    <property type="entry name" value="PEROXIDE STRESS-ACTIVATED HISTIDINE KINASE MAK3"/>
    <property type="match status" value="1"/>
</dbReference>
<dbReference type="CDD" id="cd00130">
    <property type="entry name" value="PAS"/>
    <property type="match status" value="1"/>
</dbReference>
<dbReference type="CDD" id="cd00082">
    <property type="entry name" value="HisKA"/>
    <property type="match status" value="1"/>
</dbReference>
<dbReference type="Pfam" id="PF08447">
    <property type="entry name" value="PAS_3"/>
    <property type="match status" value="1"/>
</dbReference>
<dbReference type="InterPro" id="IPR003018">
    <property type="entry name" value="GAF"/>
</dbReference>
<gene>
    <name evidence="12" type="ORF">K3169_12865</name>
</gene>
<evidence type="ECO:0000256" key="3">
    <source>
        <dbReference type="ARBA" id="ARBA00022553"/>
    </source>
</evidence>
<dbReference type="SMART" id="SM00220">
    <property type="entry name" value="S_TKc"/>
    <property type="match status" value="1"/>
</dbReference>
<reference evidence="12" key="1">
    <citation type="submission" date="2021-08" db="EMBL/GenBank/DDBJ databases">
        <title>Complete genome sequence of Pseudomonas phytophila.</title>
        <authorList>
            <person name="Weir B.S."/>
            <person name="Templeton M.D."/>
            <person name="Arshed S."/>
            <person name="Andersen M.T."/>
            <person name="Jayaraman J."/>
        </authorList>
    </citation>
    <scope>NUCLEOTIDE SEQUENCE</scope>
    <source>
        <strain evidence="12">ICMP 23753</strain>
    </source>
</reference>
<dbReference type="SMART" id="SM00065">
    <property type="entry name" value="GAF"/>
    <property type="match status" value="1"/>
</dbReference>
<comment type="catalytic activity">
    <reaction evidence="1">
        <text>ATP + protein L-histidine = ADP + protein N-phospho-L-histidine.</text>
        <dbReference type="EC" id="2.7.13.3"/>
    </reaction>
</comment>
<feature type="domain" description="PAC" evidence="11">
    <location>
        <begin position="654"/>
        <end position="701"/>
    </location>
</feature>
<dbReference type="PROSITE" id="PS50109">
    <property type="entry name" value="HIS_KIN"/>
    <property type="match status" value="1"/>
</dbReference>
<proteinExistence type="predicted"/>
<feature type="domain" description="Protein kinase" evidence="9">
    <location>
        <begin position="1"/>
        <end position="293"/>
    </location>
</feature>
<keyword evidence="4" id="KW-0808">Transferase</keyword>
<dbReference type="SUPFAM" id="SSF47384">
    <property type="entry name" value="Homodimeric domain of signal transducing histidine kinase"/>
    <property type="match status" value="1"/>
</dbReference>
<dbReference type="PRINTS" id="PR00344">
    <property type="entry name" value="BCTRLSENSOR"/>
</dbReference>
<sequence>MSSIQAELISGLQARAEHQAEGCTPEWLALLSWDLLFVDGEIDRYRVHVQGCYRQWLVFRSSVRKVESSRRRIEHEYALASRLEPSWALVPQALLQTAEGPLWVCDDPGGQTLHELADGKISIDRFLRLASGAARSLGMAHGKGLLHRDIKPSNLLQDAQGTVRLTGFGVSVETGSCMPTDICDSICGTLAYMSPEQAGRGGQQADQRSDLYALGMTFYELLTGRLPFEADDAVEWVYCHVARQPLSPRHFRDSIPVPLAQMILQLIAKNPEDRYQTACRLEADLRKCLNEWSQFQHLSAFDETVKDRRCRGVEPEFLLTRRAEYQARGAAFKRVTEGIYTSAHGHFLSGCDCYQPCGCLGQVAGLEARSGILRAQASLSRPSISISMGQEALDLVSVMKASQALSEEIVLERLIGILLTNTIVHAGAQHALLLLIKDEVPQVRARGQAHESGIATELSETTPTARHLPLSMLYTVIRTRQLIVLDDAMHSHVFAADEYFNEHQVRSILCLPLIKQGQVVGVLYLENNLAPGVFTFRRTAVLELLAGQAAISLENARLYAELTEENTRRKEIEAALRTSKATLALGQRISQSGSFRWDPGTDEAQWSDELFAVWGLPVTAVAPSLPVLEKMIHPEDLQAFSSMLSRALRHSSAFEHTFRIFRPDGTLRYIELLGEPDGEQFFVGVVSDVTERKTTETSLRTARAELGRVSQATTMGELAASIAHEINQPLASIVSNASASLRWLNRDVPVVEEALAGLRDIVNDGKRAADIVRALQSLARQTPLNREPLYITDVIQQVVLLTASEIEQRHVLLYREVSEPQLTVEGDAVQLQQVILNLIMNAVDAMSDLHDRPRRLAITCNTVADEYVVVSVQDNGYGIDPEHVERVFDAFFTTKEKGMGMGLAICRSIIDAHGGMLQAFSGRSSGAVFVFTLPVVAGALSGRAVRP</sequence>
<dbReference type="PROSITE" id="PS50011">
    <property type="entry name" value="PROTEIN_KINASE_DOM"/>
    <property type="match status" value="1"/>
</dbReference>
<evidence type="ECO:0000259" key="11">
    <source>
        <dbReference type="PROSITE" id="PS50113"/>
    </source>
</evidence>
<dbReference type="InterPro" id="IPR000719">
    <property type="entry name" value="Prot_kinase_dom"/>
</dbReference>
<dbReference type="CDD" id="cd14014">
    <property type="entry name" value="STKc_PknB_like"/>
    <property type="match status" value="1"/>
</dbReference>
<dbReference type="SUPFAM" id="SSF55874">
    <property type="entry name" value="ATPase domain of HSP90 chaperone/DNA topoisomerase II/histidine kinase"/>
    <property type="match status" value="1"/>
</dbReference>
<evidence type="ECO:0000313" key="13">
    <source>
        <dbReference type="Proteomes" id="UP001063228"/>
    </source>
</evidence>
<evidence type="ECO:0000259" key="10">
    <source>
        <dbReference type="PROSITE" id="PS50109"/>
    </source>
</evidence>
<dbReference type="SUPFAM" id="SSF55781">
    <property type="entry name" value="GAF domain-like"/>
    <property type="match status" value="1"/>
</dbReference>
<evidence type="ECO:0000259" key="9">
    <source>
        <dbReference type="PROSITE" id="PS50011"/>
    </source>
</evidence>
<dbReference type="Gene3D" id="1.10.287.130">
    <property type="match status" value="1"/>
</dbReference>
<dbReference type="InterPro" id="IPR004358">
    <property type="entry name" value="Sig_transdc_His_kin-like_C"/>
</dbReference>
<accession>A0ABY6FL51</accession>
<keyword evidence="8" id="KW-0902">Two-component regulatory system</keyword>